<reference evidence="2" key="1">
    <citation type="submission" date="2020-02" db="EMBL/GenBank/DDBJ databases">
        <authorList>
            <person name="Meier V. D."/>
        </authorList>
    </citation>
    <scope>NUCLEOTIDE SEQUENCE</scope>
    <source>
        <strain evidence="2">AVDCRST_MAG22</strain>
    </source>
</reference>
<evidence type="ECO:0000313" key="2">
    <source>
        <dbReference type="EMBL" id="CAA9427270.1"/>
    </source>
</evidence>
<sequence>MAPWQNPSILLDEMVVDAYIERHSLVCCPRGRRRAIERLGAGWSLLLSSPTYLPQKATLPSSYTNLPSGDSSAQPEKPCREGGDGW</sequence>
<protein>
    <submittedName>
        <fullName evidence="2">Uncharacterized protein</fullName>
    </submittedName>
</protein>
<name>A0A6J4PXS1_9ACTN</name>
<feature type="region of interest" description="Disordered" evidence="1">
    <location>
        <begin position="58"/>
        <end position="86"/>
    </location>
</feature>
<gene>
    <name evidence="2" type="ORF">AVDCRST_MAG22-2998</name>
</gene>
<dbReference type="EMBL" id="CADCUV010000139">
    <property type="protein sequence ID" value="CAA9427270.1"/>
    <property type="molecule type" value="Genomic_DNA"/>
</dbReference>
<organism evidence="2">
    <name type="scientific">uncultured Rubrobacteraceae bacterium</name>
    <dbReference type="NCBI Taxonomy" id="349277"/>
    <lineage>
        <taxon>Bacteria</taxon>
        <taxon>Bacillati</taxon>
        <taxon>Actinomycetota</taxon>
        <taxon>Rubrobacteria</taxon>
        <taxon>Rubrobacterales</taxon>
        <taxon>Rubrobacteraceae</taxon>
        <taxon>environmental samples</taxon>
    </lineage>
</organism>
<feature type="compositionally biased region" description="Polar residues" evidence="1">
    <location>
        <begin position="58"/>
        <end position="74"/>
    </location>
</feature>
<evidence type="ECO:0000256" key="1">
    <source>
        <dbReference type="SAM" id="MobiDB-lite"/>
    </source>
</evidence>
<feature type="compositionally biased region" description="Basic and acidic residues" evidence="1">
    <location>
        <begin position="77"/>
        <end position="86"/>
    </location>
</feature>
<accession>A0A6J4PXS1</accession>
<proteinExistence type="predicted"/>
<dbReference type="AlphaFoldDB" id="A0A6J4PXS1"/>